<evidence type="ECO:0000313" key="1">
    <source>
        <dbReference type="EMBL" id="SEH00689.1"/>
    </source>
</evidence>
<reference evidence="1 2" key="1">
    <citation type="submission" date="2016-10" db="EMBL/GenBank/DDBJ databases">
        <authorList>
            <person name="de Groot N.N."/>
        </authorList>
    </citation>
    <scope>NUCLEOTIDE SEQUENCE [LARGE SCALE GENOMIC DNA]</scope>
    <source>
        <strain evidence="1 2">CGMCC 4.7037</strain>
    </source>
</reference>
<protein>
    <submittedName>
        <fullName evidence="1">Uncharacterized protein</fullName>
    </submittedName>
</protein>
<sequence length="495" mass="54634">MAGEIPIREIAGRCLRALAAKGEPTSVAAIARRLDRDDSLVRRILKGERPIHPDFLRDLGLYAGVPVAELFHTMGWLPESELSAHELAALADEMGRAVGTLEKAEPYLAQLARPEPAAPLMAAQLLLDDPAAAERFEVRLSQVVSGERYRAATTTVAELEPRPGVGPLPEAELADLAAASALHWPRGPRDDFALIRLELRARTRRSLNNGQEYTWQGADGRTWRQAATDWPAHLLVQCAISGRQFPLGTVPWTCSEPRTIVMLGGRHGTGMAAALLAEALGWQFVLVRKNILVTRSGRIGAFPIDAVRSRNRSWMAVAEYIARRDAEREPWPAVVLVRPAAFVADSGELSEPEVRALLATPARIVTARPPMAYLRWWGRRIEGDYAPGRHDGESQSRRIAGHYDGLSRSMARARRPDGHDLFLRVPPPRGGLRAQVPHLPGELFDQTVRVAWATLSWLSEVTRTPIRPRTGRLRAWQAELQADPDAVLPRLSGPE</sequence>
<dbReference type="EMBL" id="FNVT01000017">
    <property type="protein sequence ID" value="SEH00689.1"/>
    <property type="molecule type" value="Genomic_DNA"/>
</dbReference>
<accession>A0A1H6EV06</accession>
<organism evidence="1 2">
    <name type="scientific">Nonomuraea solani</name>
    <dbReference type="NCBI Taxonomy" id="1144553"/>
    <lineage>
        <taxon>Bacteria</taxon>
        <taxon>Bacillati</taxon>
        <taxon>Actinomycetota</taxon>
        <taxon>Actinomycetes</taxon>
        <taxon>Streptosporangiales</taxon>
        <taxon>Streptosporangiaceae</taxon>
        <taxon>Nonomuraea</taxon>
    </lineage>
</organism>
<dbReference type="OrthoDB" id="3525427at2"/>
<keyword evidence="2" id="KW-1185">Reference proteome</keyword>
<dbReference type="AlphaFoldDB" id="A0A1H6EV06"/>
<dbReference type="Proteomes" id="UP000236732">
    <property type="component" value="Unassembled WGS sequence"/>
</dbReference>
<gene>
    <name evidence="1" type="ORF">SAMN05444920_117120</name>
</gene>
<dbReference type="RefSeq" id="WP_103961826.1">
    <property type="nucleotide sequence ID" value="NZ_FNVT01000017.1"/>
</dbReference>
<name>A0A1H6EV06_9ACTN</name>
<proteinExistence type="predicted"/>
<evidence type="ECO:0000313" key="2">
    <source>
        <dbReference type="Proteomes" id="UP000236732"/>
    </source>
</evidence>